<accession>A0A9X1YDN4</accession>
<dbReference type="PROSITE" id="PS01129">
    <property type="entry name" value="PSI_RLU"/>
    <property type="match status" value="1"/>
</dbReference>
<dbReference type="Proteomes" id="UP001139353">
    <property type="component" value="Unassembled WGS sequence"/>
</dbReference>
<dbReference type="AlphaFoldDB" id="A0A9X1YDN4"/>
<dbReference type="Gene3D" id="3.30.2350.10">
    <property type="entry name" value="Pseudouridine synthase"/>
    <property type="match status" value="1"/>
</dbReference>
<dbReference type="InterPro" id="IPR020103">
    <property type="entry name" value="PsdUridine_synth_cat_dom_sf"/>
</dbReference>
<comment type="caution">
    <text evidence="2">The sequence shown here is derived from an EMBL/GenBank/DDBJ whole genome shotgun (WGS) entry which is preliminary data.</text>
</comment>
<gene>
    <name evidence="2" type="ORF">LPC04_00795</name>
</gene>
<dbReference type="SUPFAM" id="SSF55120">
    <property type="entry name" value="Pseudouridine synthase"/>
    <property type="match status" value="1"/>
</dbReference>
<keyword evidence="3" id="KW-1185">Reference proteome</keyword>
<dbReference type="Pfam" id="PF00849">
    <property type="entry name" value="PseudoU_synth_2"/>
    <property type="match status" value="1"/>
</dbReference>
<dbReference type="InterPro" id="IPR050188">
    <property type="entry name" value="RluA_PseudoU_synthase"/>
</dbReference>
<proteinExistence type="predicted"/>
<protein>
    <submittedName>
        <fullName evidence="2">RluA family pseudouridine synthase</fullName>
    </submittedName>
</protein>
<name>A0A9X1YDN4_9BURK</name>
<evidence type="ECO:0000313" key="2">
    <source>
        <dbReference type="EMBL" id="MCK9684239.1"/>
    </source>
</evidence>
<dbReference type="GO" id="GO:0003723">
    <property type="term" value="F:RNA binding"/>
    <property type="evidence" value="ECO:0007669"/>
    <property type="project" value="InterPro"/>
</dbReference>
<dbReference type="GO" id="GO:0009982">
    <property type="term" value="F:pseudouridine synthase activity"/>
    <property type="evidence" value="ECO:0007669"/>
    <property type="project" value="InterPro"/>
</dbReference>
<evidence type="ECO:0000313" key="3">
    <source>
        <dbReference type="Proteomes" id="UP001139353"/>
    </source>
</evidence>
<sequence>MNAPRTVPDADVYRPPPDTGLEVLHVEDAFVVLVKPAGLLSEPGRGLEKRDSLLTRAQAVWPGARIVHRLDMPTSGVIVLAREALAHASLSEAFREREVDKVYEALVHGRPARDEGEIDLPLIVDWPNRPRQVVCHDTGKPSLTHYRVVGETRVDGVGTLTRIALAPVTGRTHQLRVHLASLGCPIAGDPFYGIEGDVSPRMMLHACRLALPHTLTGEPLVFESPVPF</sequence>
<dbReference type="GO" id="GO:0000455">
    <property type="term" value="P:enzyme-directed rRNA pseudouridine synthesis"/>
    <property type="evidence" value="ECO:0007669"/>
    <property type="project" value="TreeGrafter"/>
</dbReference>
<dbReference type="CDD" id="cd02869">
    <property type="entry name" value="PseudoU_synth_RluA_like"/>
    <property type="match status" value="1"/>
</dbReference>
<dbReference type="PANTHER" id="PTHR21600:SF89">
    <property type="entry name" value="RIBOSOMAL LARGE SUBUNIT PSEUDOURIDINE SYNTHASE A"/>
    <property type="match status" value="1"/>
</dbReference>
<evidence type="ECO:0000259" key="1">
    <source>
        <dbReference type="Pfam" id="PF00849"/>
    </source>
</evidence>
<feature type="domain" description="Pseudouridine synthase RsuA/RluA-like" evidence="1">
    <location>
        <begin position="30"/>
        <end position="181"/>
    </location>
</feature>
<dbReference type="EMBL" id="JAJLJH010000001">
    <property type="protein sequence ID" value="MCK9684239.1"/>
    <property type="molecule type" value="Genomic_DNA"/>
</dbReference>
<dbReference type="GO" id="GO:0140098">
    <property type="term" value="F:catalytic activity, acting on RNA"/>
    <property type="evidence" value="ECO:0007669"/>
    <property type="project" value="UniProtKB-ARBA"/>
</dbReference>
<organism evidence="2 3">
    <name type="scientific">Scleromatobacter humisilvae</name>
    <dbReference type="NCBI Taxonomy" id="2897159"/>
    <lineage>
        <taxon>Bacteria</taxon>
        <taxon>Pseudomonadati</taxon>
        <taxon>Pseudomonadota</taxon>
        <taxon>Betaproteobacteria</taxon>
        <taxon>Burkholderiales</taxon>
        <taxon>Sphaerotilaceae</taxon>
        <taxon>Scleromatobacter</taxon>
    </lineage>
</organism>
<dbReference type="PANTHER" id="PTHR21600">
    <property type="entry name" value="MITOCHONDRIAL RNA PSEUDOURIDINE SYNTHASE"/>
    <property type="match status" value="1"/>
</dbReference>
<dbReference type="InterPro" id="IPR006145">
    <property type="entry name" value="PsdUridine_synth_RsuA/RluA"/>
</dbReference>
<reference evidence="2" key="1">
    <citation type="submission" date="2021-11" db="EMBL/GenBank/DDBJ databases">
        <title>BS-T2-15 a new species belonging to the Comamonadaceae family isolated from the soil of a French oak forest.</title>
        <authorList>
            <person name="Mieszkin S."/>
            <person name="Alain K."/>
        </authorList>
    </citation>
    <scope>NUCLEOTIDE SEQUENCE</scope>
    <source>
        <strain evidence="2">BS-T2-15</strain>
    </source>
</reference>
<dbReference type="InterPro" id="IPR006224">
    <property type="entry name" value="PsdUridine_synth_RluA-like_CS"/>
</dbReference>
<dbReference type="RefSeq" id="WP_275680272.1">
    <property type="nucleotide sequence ID" value="NZ_JAJLJH010000001.1"/>
</dbReference>